<keyword evidence="2" id="KW-1185">Reference proteome</keyword>
<gene>
    <name evidence="1" type="ORF">LKD37_10060</name>
</gene>
<dbReference type="EMBL" id="JAJEPW010000028">
    <property type="protein sequence ID" value="MCC2129859.1"/>
    <property type="molecule type" value="Genomic_DNA"/>
</dbReference>
<dbReference type="Proteomes" id="UP001199319">
    <property type="component" value="Unassembled WGS sequence"/>
</dbReference>
<accession>A0AAE3DG08</accession>
<dbReference type="Gene3D" id="2.60.40.2000">
    <property type="match status" value="1"/>
</dbReference>
<organism evidence="1 2">
    <name type="scientific">Brotocaccenecus cirricatena</name>
    <dbReference type="NCBI Taxonomy" id="3064195"/>
    <lineage>
        <taxon>Bacteria</taxon>
        <taxon>Bacillati</taxon>
        <taxon>Bacillota</taxon>
        <taxon>Clostridia</taxon>
        <taxon>Eubacteriales</taxon>
        <taxon>Oscillospiraceae</taxon>
        <taxon>Brotocaccenecus</taxon>
    </lineage>
</organism>
<dbReference type="Pfam" id="PF07873">
    <property type="entry name" value="YabP"/>
    <property type="match status" value="1"/>
</dbReference>
<comment type="caution">
    <text evidence="1">The sequence shown here is derived from an EMBL/GenBank/DDBJ whole genome shotgun (WGS) entry which is preliminary data.</text>
</comment>
<dbReference type="AlphaFoldDB" id="A0AAE3DG08"/>
<protein>
    <submittedName>
        <fullName evidence="1">YabP/YqfC family sporulation protein</fullName>
    </submittedName>
</protein>
<dbReference type="RefSeq" id="WP_302929098.1">
    <property type="nucleotide sequence ID" value="NZ_JAJEPW010000028.1"/>
</dbReference>
<dbReference type="InterPro" id="IPR038705">
    <property type="entry name" value="YabP_sf"/>
</dbReference>
<name>A0AAE3DG08_9FIRM</name>
<sequence>MAYETGQQLYHRVELEGRDKLTVSGVEDVERFDEGCIVMATCEGTLVVTGEGLHIGKLSLDGGELQVDGRVEALTYEEQQAPRGSWLTRLLG</sequence>
<evidence type="ECO:0000313" key="1">
    <source>
        <dbReference type="EMBL" id="MCC2129859.1"/>
    </source>
</evidence>
<reference evidence="1" key="1">
    <citation type="submission" date="2021-10" db="EMBL/GenBank/DDBJ databases">
        <title>Anaerobic single-cell dispensing facilitates the cultivation of human gut bacteria.</title>
        <authorList>
            <person name="Afrizal A."/>
        </authorList>
    </citation>
    <scope>NUCLEOTIDE SEQUENCE</scope>
    <source>
        <strain evidence="1">CLA-AA-H272</strain>
    </source>
</reference>
<dbReference type="InterPro" id="IPR022476">
    <property type="entry name" value="Spore_YabP/YqfC"/>
</dbReference>
<proteinExistence type="predicted"/>
<evidence type="ECO:0000313" key="2">
    <source>
        <dbReference type="Proteomes" id="UP001199319"/>
    </source>
</evidence>